<protein>
    <submittedName>
        <fullName evidence="1">Uncharacterized protein</fullName>
    </submittedName>
</protein>
<evidence type="ECO:0000313" key="2">
    <source>
        <dbReference type="Proteomes" id="UP000070121"/>
    </source>
</evidence>
<dbReference type="Proteomes" id="UP000070121">
    <property type="component" value="Unassembled WGS sequence"/>
</dbReference>
<comment type="caution">
    <text evidence="1">The sequence shown here is derived from an EMBL/GenBank/DDBJ whole genome shotgun (WGS) entry which is preliminary data.</text>
</comment>
<dbReference type="EMBL" id="JFFI01001506">
    <property type="protein sequence ID" value="KXH59413.1"/>
    <property type="molecule type" value="Genomic_DNA"/>
</dbReference>
<reference evidence="1 2" key="1">
    <citation type="submission" date="2014-02" db="EMBL/GenBank/DDBJ databases">
        <title>The genome sequence of Colletotrichum salicis CBS 607.94.</title>
        <authorList>
            <person name="Baroncelli R."/>
            <person name="Thon M.R."/>
        </authorList>
    </citation>
    <scope>NUCLEOTIDE SEQUENCE [LARGE SCALE GENOMIC DNA]</scope>
    <source>
        <strain evidence="1 2">CBS 607.94</strain>
    </source>
</reference>
<keyword evidence="2" id="KW-1185">Reference proteome</keyword>
<evidence type="ECO:0000313" key="1">
    <source>
        <dbReference type="EMBL" id="KXH59413.1"/>
    </source>
</evidence>
<organism evidence="1 2">
    <name type="scientific">Colletotrichum salicis</name>
    <dbReference type="NCBI Taxonomy" id="1209931"/>
    <lineage>
        <taxon>Eukaryota</taxon>
        <taxon>Fungi</taxon>
        <taxon>Dikarya</taxon>
        <taxon>Ascomycota</taxon>
        <taxon>Pezizomycotina</taxon>
        <taxon>Sordariomycetes</taxon>
        <taxon>Hypocreomycetidae</taxon>
        <taxon>Glomerellales</taxon>
        <taxon>Glomerellaceae</taxon>
        <taxon>Colletotrichum</taxon>
        <taxon>Colletotrichum acutatum species complex</taxon>
    </lineage>
</organism>
<name>A0A135UG86_9PEZI</name>
<dbReference type="AlphaFoldDB" id="A0A135UG86"/>
<gene>
    <name evidence="1" type="ORF">CSAL01_12006</name>
</gene>
<sequence>MRGLEDDCVEPVICTWVYMSRQPVHHLAQVANTSKITVRLLPLALGLPTYTPNPASSDSCPPVFQLLRFLPPPSEATPHCTLQAFSIGQTRTFGAEAIHWRLLVARIKPTRLSSPPPLSANLQKQYWLQIRTACYPAWPVLSGRRPPLAWLAMPYHAILCLFRASPTTA</sequence>
<accession>A0A135UG86</accession>
<proteinExistence type="predicted"/>